<reference evidence="2 3" key="1">
    <citation type="submission" date="2017-11" db="EMBL/GenBank/DDBJ databases">
        <title>De novo assembly and phasing of dikaryotic genomes from two isolates of Puccinia coronata f. sp. avenae, the causal agent of oat crown rust.</title>
        <authorList>
            <person name="Miller M.E."/>
            <person name="Zhang Y."/>
            <person name="Omidvar V."/>
            <person name="Sperschneider J."/>
            <person name="Schwessinger B."/>
            <person name="Raley C."/>
            <person name="Palmer J.M."/>
            <person name="Garnica D."/>
            <person name="Upadhyaya N."/>
            <person name="Rathjen J."/>
            <person name="Taylor J.M."/>
            <person name="Park R.F."/>
            <person name="Dodds P.N."/>
            <person name="Hirsch C.D."/>
            <person name="Kianian S.F."/>
            <person name="Figueroa M."/>
        </authorList>
    </citation>
    <scope>NUCLEOTIDE SEQUENCE [LARGE SCALE GENOMIC DNA]</scope>
    <source>
        <strain evidence="2">12NC29</strain>
    </source>
</reference>
<dbReference type="EMBL" id="PGCJ01000014">
    <property type="protein sequence ID" value="PLW57103.1"/>
    <property type="molecule type" value="Genomic_DNA"/>
</dbReference>
<accession>A0A2N5W4C2</accession>
<evidence type="ECO:0000313" key="3">
    <source>
        <dbReference type="Proteomes" id="UP000235388"/>
    </source>
</evidence>
<dbReference type="AlphaFoldDB" id="A0A2N5W4C2"/>
<evidence type="ECO:0000256" key="1">
    <source>
        <dbReference type="SAM" id="MobiDB-lite"/>
    </source>
</evidence>
<comment type="caution">
    <text evidence="2">The sequence shown here is derived from an EMBL/GenBank/DDBJ whole genome shotgun (WGS) entry which is preliminary data.</text>
</comment>
<organism evidence="2 3">
    <name type="scientific">Puccinia coronata f. sp. avenae</name>
    <dbReference type="NCBI Taxonomy" id="200324"/>
    <lineage>
        <taxon>Eukaryota</taxon>
        <taxon>Fungi</taxon>
        <taxon>Dikarya</taxon>
        <taxon>Basidiomycota</taxon>
        <taxon>Pucciniomycotina</taxon>
        <taxon>Pucciniomycetes</taxon>
        <taxon>Pucciniales</taxon>
        <taxon>Pucciniaceae</taxon>
        <taxon>Puccinia</taxon>
    </lineage>
</organism>
<dbReference type="Proteomes" id="UP000235388">
    <property type="component" value="Unassembled WGS sequence"/>
</dbReference>
<protein>
    <submittedName>
        <fullName evidence="2">Uncharacterized protein</fullName>
    </submittedName>
</protein>
<evidence type="ECO:0000313" key="2">
    <source>
        <dbReference type="EMBL" id="PLW57103.1"/>
    </source>
</evidence>
<sequence>MAPYHELLEGKWKTGYQDKLKFASKAPIISDSGGVKIGLGDVTKAETNTSSCCDLGHIAYSAAAQPGGEGTSPPASQTWNNKYTTNCSHSNTSPTVQT</sequence>
<name>A0A2N5W4C2_9BASI</name>
<gene>
    <name evidence="2" type="ORF">PCANC_01872</name>
</gene>
<keyword evidence="3" id="KW-1185">Reference proteome</keyword>
<feature type="region of interest" description="Disordered" evidence="1">
    <location>
        <begin position="63"/>
        <end position="98"/>
    </location>
</feature>
<proteinExistence type="predicted"/>
<feature type="compositionally biased region" description="Polar residues" evidence="1">
    <location>
        <begin position="73"/>
        <end position="98"/>
    </location>
</feature>